<comment type="similarity">
    <text evidence="14">Belongs to the chemokine-like receptor (CMKLR) family.</text>
</comment>
<dbReference type="PROSITE" id="PS50262">
    <property type="entry name" value="G_PROTEIN_RECEP_F1_2"/>
    <property type="match status" value="1"/>
</dbReference>
<keyword evidence="7 16" id="KW-1133">Transmembrane helix</keyword>
<dbReference type="Pfam" id="PF00001">
    <property type="entry name" value="7tm_1"/>
    <property type="match status" value="1"/>
</dbReference>
<feature type="transmembrane region" description="Helical" evidence="16">
    <location>
        <begin position="582"/>
        <end position="604"/>
    </location>
</feature>
<dbReference type="GO" id="GO:0005886">
    <property type="term" value="C:plasma membrane"/>
    <property type="evidence" value="ECO:0007669"/>
    <property type="project" value="UniProtKB-SubCell"/>
</dbReference>
<feature type="domain" description="Reverse transcriptase" evidence="18">
    <location>
        <begin position="1"/>
        <end position="218"/>
    </location>
</feature>
<evidence type="ECO:0000256" key="10">
    <source>
        <dbReference type="ARBA" id="ARBA00023157"/>
    </source>
</evidence>
<evidence type="ECO:0000256" key="8">
    <source>
        <dbReference type="ARBA" id="ARBA00023040"/>
    </source>
</evidence>
<evidence type="ECO:0000259" key="17">
    <source>
        <dbReference type="PROSITE" id="PS50262"/>
    </source>
</evidence>
<proteinExistence type="inferred from homology"/>
<evidence type="ECO:0000256" key="15">
    <source>
        <dbReference type="RuleBase" id="RU000688"/>
    </source>
</evidence>
<keyword evidence="11 15" id="KW-0675">Receptor</keyword>
<evidence type="ECO:0000256" key="6">
    <source>
        <dbReference type="ARBA" id="ARBA00022692"/>
    </source>
</evidence>
<feature type="transmembrane region" description="Helical" evidence="16">
    <location>
        <begin position="531"/>
        <end position="552"/>
    </location>
</feature>
<dbReference type="EC" id="3.1.26.4" evidence="3"/>
<dbReference type="Gene3D" id="1.20.1070.10">
    <property type="entry name" value="Rhodopsin 7-helix transmembrane proteins"/>
    <property type="match status" value="1"/>
</dbReference>
<feature type="transmembrane region" description="Helical" evidence="16">
    <location>
        <begin position="453"/>
        <end position="477"/>
    </location>
</feature>
<dbReference type="SUPFAM" id="SSF81321">
    <property type="entry name" value="Family A G protein-coupled receptor-like"/>
    <property type="match status" value="1"/>
</dbReference>
<dbReference type="CDD" id="cd01650">
    <property type="entry name" value="RT_nLTR_like"/>
    <property type="match status" value="1"/>
</dbReference>
<dbReference type="InterPro" id="IPR017452">
    <property type="entry name" value="GPCR_Rhodpsn_7TM"/>
</dbReference>
<dbReference type="AlphaFoldDB" id="A0AAE0UNP4"/>
<dbReference type="InterPro" id="IPR000276">
    <property type="entry name" value="GPCR_Rhodpsn"/>
</dbReference>
<keyword evidence="12" id="KW-0325">Glycoprotein</keyword>
<sequence>MKVWERVVEARLRKVVEICEQQYGFMPRKSTTDAIFALRILMEKYRDGQRELHCVFVDLEKAYDRVPREELSYCMRKSGVAEKYVRVVQDMYERSRTVVRCAVGQTEEFNVEVGLHQGSALSPFLFAIVMDQLSEEVRQESPWTMMFADDIVICSESREQVEENLEMWRFALERRGMKVSCSKTEYMCVNEREGSGTVRLQGEEVKKVQEFKYLGSTVQSKGECGKEVKKRVHAGWNGWRKVSGVLCDQKISARIKGKVYRTVVRPAMLYGLETVSLRKRQESELEVAELKMLRFSLGVTRLDRIRNEYIRGTAHVGRLGDKVREARLRWFGHVQRRDSEYIDLNKFRTLINSNVNCEVVKLMPVKKGIFQNFTMGTEFMLDFVPTDYANYTEYNELNDMDEPHSVHHSCFKEIPCMLLLVVNVIIILLGIVGNGMVIWIAGFKMKKTVNTTWYLSLAISDFIFCATLPFNTFYIVTSDWTFGLFMCRFTSFVMFLNMFSSIFLLVIISVDRCIAVMFPVWAQNHRTIRKASLLVLLSWVLAVSLSIPSTIYREVKHHLGRTRCHNNYNSQDIHSSIAICRFIFSFLIPFLVIIVCYSVIIFKLRSNQMAKSTKPFKIMTALIVTFFVCWLPYHTLVLAELTQILSNDIITIGFKIGTSVASANSFLNPILYVFIGNDFRKKVKNSILSKIENAIGEEGRNMSRYLSRSNSVDARASTHI</sequence>
<evidence type="ECO:0000256" key="9">
    <source>
        <dbReference type="ARBA" id="ARBA00023136"/>
    </source>
</evidence>
<evidence type="ECO:0000313" key="19">
    <source>
        <dbReference type="EMBL" id="KAK3514079.1"/>
    </source>
</evidence>
<dbReference type="PROSITE" id="PS00237">
    <property type="entry name" value="G_PROTEIN_RECEP_F1_1"/>
    <property type="match status" value="1"/>
</dbReference>
<dbReference type="GO" id="GO:0006954">
    <property type="term" value="P:inflammatory response"/>
    <property type="evidence" value="ECO:0007669"/>
    <property type="project" value="TreeGrafter"/>
</dbReference>
<evidence type="ECO:0000256" key="4">
    <source>
        <dbReference type="ARBA" id="ARBA00022475"/>
    </source>
</evidence>
<keyword evidence="8 15" id="KW-0297">G-protein coupled receptor</keyword>
<keyword evidence="10" id="KW-1015">Disulfide bond</keyword>
<dbReference type="Pfam" id="PF00078">
    <property type="entry name" value="RVT_1"/>
    <property type="match status" value="1"/>
</dbReference>
<comment type="subcellular location">
    <subcellularLocation>
        <location evidence="1">Cell membrane</location>
        <topology evidence="1">Multi-pass membrane protein</topology>
    </subcellularLocation>
</comment>
<reference evidence="19" key="1">
    <citation type="submission" date="2023-06" db="EMBL/GenBank/DDBJ databases">
        <title>Male Hemibagrus guttatus genome.</title>
        <authorList>
            <person name="Bian C."/>
        </authorList>
    </citation>
    <scope>NUCLEOTIDE SEQUENCE</scope>
    <source>
        <strain evidence="19">Male_cb2023</strain>
        <tissue evidence="19">Muscle</tissue>
    </source>
</reference>
<dbReference type="InterPro" id="IPR043502">
    <property type="entry name" value="DNA/RNA_pol_sf"/>
</dbReference>
<comment type="caution">
    <text evidence="19">The sequence shown here is derived from an EMBL/GenBank/DDBJ whole genome shotgun (WGS) entry which is preliminary data.</text>
</comment>
<dbReference type="InterPro" id="IPR000477">
    <property type="entry name" value="RT_dom"/>
</dbReference>
<name>A0AAE0UNP4_9TELE</name>
<dbReference type="PROSITE" id="PS50878">
    <property type="entry name" value="RT_POL"/>
    <property type="match status" value="1"/>
</dbReference>
<keyword evidence="4" id="KW-1003">Cell membrane</keyword>
<dbReference type="EMBL" id="JAUCMX010000021">
    <property type="protein sequence ID" value="KAK3514079.1"/>
    <property type="molecule type" value="Genomic_DNA"/>
</dbReference>
<dbReference type="PRINTS" id="PR00526">
    <property type="entry name" value="FMETLEUPHER"/>
</dbReference>
<dbReference type="SUPFAM" id="SSF56672">
    <property type="entry name" value="DNA/RNA polymerases"/>
    <property type="match status" value="1"/>
</dbReference>
<keyword evidence="13 15" id="KW-0807">Transducer</keyword>
<dbReference type="Gene3D" id="3.30.70.270">
    <property type="match status" value="1"/>
</dbReference>
<dbReference type="CDD" id="cd14974">
    <property type="entry name" value="7tmA_Anaphylatoxin_R-like"/>
    <property type="match status" value="1"/>
</dbReference>
<evidence type="ECO:0000256" key="2">
    <source>
        <dbReference type="ARBA" id="ARBA00010879"/>
    </source>
</evidence>
<evidence type="ECO:0000256" key="16">
    <source>
        <dbReference type="SAM" id="Phobius"/>
    </source>
</evidence>
<feature type="transmembrane region" description="Helical" evidence="16">
    <location>
        <begin position="489"/>
        <end position="510"/>
    </location>
</feature>
<evidence type="ECO:0000259" key="18">
    <source>
        <dbReference type="PROSITE" id="PS50878"/>
    </source>
</evidence>
<comment type="similarity">
    <text evidence="2">Belongs to the beta type-B retroviral polymerase family. HERV class-II K(HML-2) pol subfamily.</text>
</comment>
<dbReference type="GO" id="GO:0004930">
    <property type="term" value="F:G protein-coupled receptor activity"/>
    <property type="evidence" value="ECO:0007669"/>
    <property type="project" value="UniProtKB-KW"/>
</dbReference>
<gene>
    <name evidence="19" type="ORF">QTP70_003215</name>
</gene>
<feature type="domain" description="G-protein coupled receptors family 1 profile" evidence="17">
    <location>
        <begin position="433"/>
        <end position="672"/>
    </location>
</feature>
<evidence type="ECO:0000313" key="20">
    <source>
        <dbReference type="Proteomes" id="UP001274896"/>
    </source>
</evidence>
<dbReference type="PANTHER" id="PTHR24225:SF0">
    <property type="entry name" value="N-FORMYL PEPTIDE RECEPTOR 2"/>
    <property type="match status" value="1"/>
</dbReference>
<evidence type="ECO:0000256" key="11">
    <source>
        <dbReference type="ARBA" id="ARBA00023170"/>
    </source>
</evidence>
<evidence type="ECO:0000256" key="5">
    <source>
        <dbReference type="ARBA" id="ARBA00022500"/>
    </source>
</evidence>
<dbReference type="PRINTS" id="PR00237">
    <property type="entry name" value="GPCRRHODOPSN"/>
</dbReference>
<dbReference type="InterPro" id="IPR043128">
    <property type="entry name" value="Rev_trsase/Diguanyl_cyclase"/>
</dbReference>
<dbReference type="PANTHER" id="PTHR24225">
    <property type="entry name" value="CHEMOTACTIC RECEPTOR"/>
    <property type="match status" value="1"/>
</dbReference>
<dbReference type="InterPro" id="IPR000826">
    <property type="entry name" value="Formyl_rcpt-rel"/>
</dbReference>
<dbReference type="GO" id="GO:0006935">
    <property type="term" value="P:chemotaxis"/>
    <property type="evidence" value="ECO:0007669"/>
    <property type="project" value="UniProtKB-KW"/>
</dbReference>
<evidence type="ECO:0000256" key="3">
    <source>
        <dbReference type="ARBA" id="ARBA00012180"/>
    </source>
</evidence>
<dbReference type="FunFam" id="1.20.1070.10:FF:000034">
    <property type="entry name" value="G-protein coupled receptor 1"/>
    <property type="match status" value="1"/>
</dbReference>
<evidence type="ECO:0000256" key="1">
    <source>
        <dbReference type="ARBA" id="ARBA00004651"/>
    </source>
</evidence>
<feature type="transmembrane region" description="Helical" evidence="16">
    <location>
        <begin position="653"/>
        <end position="675"/>
    </location>
</feature>
<dbReference type="GO" id="GO:0007204">
    <property type="term" value="P:positive regulation of cytosolic calcium ion concentration"/>
    <property type="evidence" value="ECO:0007669"/>
    <property type="project" value="TreeGrafter"/>
</dbReference>
<protein>
    <recommendedName>
        <fullName evidence="3">ribonuclease H</fullName>
        <ecNumber evidence="3">3.1.26.4</ecNumber>
    </recommendedName>
</protein>
<keyword evidence="20" id="KW-1185">Reference proteome</keyword>
<keyword evidence="9 16" id="KW-0472">Membrane</keyword>
<feature type="transmembrane region" description="Helical" evidence="16">
    <location>
        <begin position="616"/>
        <end position="633"/>
    </location>
</feature>
<keyword evidence="5" id="KW-0145">Chemotaxis</keyword>
<comment type="similarity">
    <text evidence="15">Belongs to the G-protein coupled receptor 1 family.</text>
</comment>
<dbReference type="GO" id="GO:0004523">
    <property type="term" value="F:RNA-DNA hybrid ribonuclease activity"/>
    <property type="evidence" value="ECO:0007669"/>
    <property type="project" value="UniProtKB-EC"/>
</dbReference>
<dbReference type="GO" id="GO:0004875">
    <property type="term" value="F:complement receptor activity"/>
    <property type="evidence" value="ECO:0007669"/>
    <property type="project" value="TreeGrafter"/>
</dbReference>
<dbReference type="Proteomes" id="UP001274896">
    <property type="component" value="Unassembled WGS sequence"/>
</dbReference>
<organism evidence="19 20">
    <name type="scientific">Hemibagrus guttatus</name>
    <dbReference type="NCBI Taxonomy" id="175788"/>
    <lineage>
        <taxon>Eukaryota</taxon>
        <taxon>Metazoa</taxon>
        <taxon>Chordata</taxon>
        <taxon>Craniata</taxon>
        <taxon>Vertebrata</taxon>
        <taxon>Euteleostomi</taxon>
        <taxon>Actinopterygii</taxon>
        <taxon>Neopterygii</taxon>
        <taxon>Teleostei</taxon>
        <taxon>Ostariophysi</taxon>
        <taxon>Siluriformes</taxon>
        <taxon>Bagridae</taxon>
        <taxon>Hemibagrus</taxon>
    </lineage>
</organism>
<feature type="transmembrane region" description="Helical" evidence="16">
    <location>
        <begin position="417"/>
        <end position="441"/>
    </location>
</feature>
<evidence type="ECO:0000256" key="12">
    <source>
        <dbReference type="ARBA" id="ARBA00023180"/>
    </source>
</evidence>
<evidence type="ECO:0000256" key="7">
    <source>
        <dbReference type="ARBA" id="ARBA00022989"/>
    </source>
</evidence>
<evidence type="ECO:0000256" key="13">
    <source>
        <dbReference type="ARBA" id="ARBA00023224"/>
    </source>
</evidence>
<dbReference type="GO" id="GO:0007200">
    <property type="term" value="P:phospholipase C-activating G protein-coupled receptor signaling pathway"/>
    <property type="evidence" value="ECO:0007669"/>
    <property type="project" value="TreeGrafter"/>
</dbReference>
<evidence type="ECO:0000256" key="14">
    <source>
        <dbReference type="ARBA" id="ARBA00025736"/>
    </source>
</evidence>
<keyword evidence="6 15" id="KW-0812">Transmembrane</keyword>
<accession>A0AAE0UNP4</accession>